<evidence type="ECO:0000259" key="2">
    <source>
        <dbReference type="Pfam" id="PF00534"/>
    </source>
</evidence>
<dbReference type="SUPFAM" id="SSF53756">
    <property type="entry name" value="UDP-Glycosyltransferase/glycogen phosphorylase"/>
    <property type="match status" value="1"/>
</dbReference>
<dbReference type="Proteomes" id="UP000274046">
    <property type="component" value="Unassembled WGS sequence"/>
</dbReference>
<dbReference type="PANTHER" id="PTHR46401:SF2">
    <property type="entry name" value="GLYCOSYLTRANSFERASE WBBK-RELATED"/>
    <property type="match status" value="1"/>
</dbReference>
<proteinExistence type="predicted"/>
<reference evidence="3 4" key="1">
    <citation type="submission" date="2018-10" db="EMBL/GenBank/DDBJ databases">
        <title>Genome sequencing of Pedobacter jejuensis TNB23.</title>
        <authorList>
            <person name="Cho Y.-J."/>
            <person name="Cho A."/>
            <person name="Kim O.-S."/>
        </authorList>
    </citation>
    <scope>NUCLEOTIDE SEQUENCE [LARGE SCALE GENOMIC DNA]</scope>
    <source>
        <strain evidence="3 4">TNB23</strain>
    </source>
</reference>
<dbReference type="Gene3D" id="3.40.50.2000">
    <property type="entry name" value="Glycogen Phosphorylase B"/>
    <property type="match status" value="2"/>
</dbReference>
<name>A0A3N0BQ60_9SPHI</name>
<dbReference type="Pfam" id="PF00534">
    <property type="entry name" value="Glycos_transf_1"/>
    <property type="match status" value="1"/>
</dbReference>
<dbReference type="InterPro" id="IPR001296">
    <property type="entry name" value="Glyco_trans_1"/>
</dbReference>
<gene>
    <name evidence="3" type="ORF">D7004_15540</name>
</gene>
<organism evidence="3 4">
    <name type="scientific">Pedobacter jejuensis</name>
    <dbReference type="NCBI Taxonomy" id="1268550"/>
    <lineage>
        <taxon>Bacteria</taxon>
        <taxon>Pseudomonadati</taxon>
        <taxon>Bacteroidota</taxon>
        <taxon>Sphingobacteriia</taxon>
        <taxon>Sphingobacteriales</taxon>
        <taxon>Sphingobacteriaceae</taxon>
        <taxon>Pedobacter</taxon>
    </lineage>
</organism>
<dbReference type="GO" id="GO:0009103">
    <property type="term" value="P:lipopolysaccharide biosynthetic process"/>
    <property type="evidence" value="ECO:0007669"/>
    <property type="project" value="TreeGrafter"/>
</dbReference>
<protein>
    <submittedName>
        <fullName evidence="3">Glycosyltransferase</fullName>
    </submittedName>
</protein>
<dbReference type="CDD" id="cd03801">
    <property type="entry name" value="GT4_PimA-like"/>
    <property type="match status" value="1"/>
</dbReference>
<dbReference type="EMBL" id="RBEE01000042">
    <property type="protein sequence ID" value="RNL51133.1"/>
    <property type="molecule type" value="Genomic_DNA"/>
</dbReference>
<dbReference type="GO" id="GO:0016757">
    <property type="term" value="F:glycosyltransferase activity"/>
    <property type="evidence" value="ECO:0007669"/>
    <property type="project" value="InterPro"/>
</dbReference>
<evidence type="ECO:0000256" key="1">
    <source>
        <dbReference type="ARBA" id="ARBA00022679"/>
    </source>
</evidence>
<dbReference type="AlphaFoldDB" id="A0A3N0BQ60"/>
<evidence type="ECO:0000313" key="3">
    <source>
        <dbReference type="EMBL" id="RNL51133.1"/>
    </source>
</evidence>
<keyword evidence="4" id="KW-1185">Reference proteome</keyword>
<sequence>MPKTLPSTHTAKIKLKGIVANPNIAPHIKESVLAYETAGLLKYFYTSFICHKNDPLSKILFVILPIFIHEFKRRAFEEIDYKFVRTKPYTELLRVFAARNLSSIITDKIWEKSELSFDKWVARNLTEDLNFIHVVEHTCLSTIKKAKTLNIKSFYEQPSIHHKTFSETVKRQLKIYPDFDIESIKLLYNEASIRRNKRRDEELKLADYIICNSSYTKKTLVDGGVNESKIISIPLGFPDVKIRTTNTKQYERLIFLTAGNLSIGKGTHILIEAWKEINISGANAELWLVGKNNLPESFTHTIPKNIKLFGNIPRTELMIKFAEANVLIHPTLADGFGMVITEAMSCGLPVITTYNSIGPDIIEDKKSGLLIESNNKAAIKDSINWCINNKEKLSLIGIEALKKAKSYPWSEYRKNLVTEIYNRLL</sequence>
<accession>A0A3N0BQ60</accession>
<evidence type="ECO:0000313" key="4">
    <source>
        <dbReference type="Proteomes" id="UP000274046"/>
    </source>
</evidence>
<keyword evidence="1 3" id="KW-0808">Transferase</keyword>
<dbReference type="OrthoDB" id="596635at2"/>
<comment type="caution">
    <text evidence="3">The sequence shown here is derived from an EMBL/GenBank/DDBJ whole genome shotgun (WGS) entry which is preliminary data.</text>
</comment>
<dbReference type="PANTHER" id="PTHR46401">
    <property type="entry name" value="GLYCOSYLTRANSFERASE WBBK-RELATED"/>
    <property type="match status" value="1"/>
</dbReference>
<feature type="domain" description="Glycosyl transferase family 1" evidence="2">
    <location>
        <begin position="244"/>
        <end position="394"/>
    </location>
</feature>